<protein>
    <submittedName>
        <fullName evidence="1">Uncharacterized protein</fullName>
    </submittedName>
</protein>
<proteinExistence type="predicted"/>
<accession>A0A6N3H2S1</accession>
<gene>
    <name evidence="1" type="ORF">PCLFYP37_00780</name>
</gene>
<reference evidence="1" key="1">
    <citation type="submission" date="2019-11" db="EMBL/GenBank/DDBJ databases">
        <authorList>
            <person name="Feng L."/>
        </authorList>
    </citation>
    <scope>NUCLEOTIDE SEQUENCE</scope>
    <source>
        <strain evidence="1">PclaraLFYP37</strain>
    </source>
</reference>
<dbReference type="EMBL" id="CACRUT010000034">
    <property type="protein sequence ID" value="VYU70642.1"/>
    <property type="molecule type" value="Genomic_DNA"/>
</dbReference>
<sequence length="297" mass="32427">MVADAAAVLFEHPDTILLALIHVLDAKTPFEGFQVEVGEHLVAAVVLRSHETVELAVVHIRQPLLELRRLLREPFGKSVSDFVDLGVGELYALAVAYLDVVAVLVLAHALGHVGHGVHKGVLQQGDTVVGAVVTLDAILVGDFGISPAALDRILVHRLREADAHIGIEQIGGVGRIDSRRYPPLAEVEVQLVERNRSRRGLLQGCKGFLLALAVRVSGHPCLDALRLIDDVARDEAVFDLVTSGERIVEDAPFQFVDQLFAAVVRQGFHVIEIHTSVSVERGGERLFRRIDVRNLIQ</sequence>
<organism evidence="1">
    <name type="scientific">Paraprevotella clara</name>
    <dbReference type="NCBI Taxonomy" id="454154"/>
    <lineage>
        <taxon>Bacteria</taxon>
        <taxon>Pseudomonadati</taxon>
        <taxon>Bacteroidota</taxon>
        <taxon>Bacteroidia</taxon>
        <taxon>Bacteroidales</taxon>
        <taxon>Prevotellaceae</taxon>
        <taxon>Paraprevotella</taxon>
    </lineage>
</organism>
<dbReference type="AlphaFoldDB" id="A0A6N3H2S1"/>
<evidence type="ECO:0000313" key="1">
    <source>
        <dbReference type="EMBL" id="VYU70642.1"/>
    </source>
</evidence>
<name>A0A6N3H2S1_9BACT</name>